<dbReference type="SUPFAM" id="SSF48019">
    <property type="entry name" value="post-AAA+ oligomerization domain-like"/>
    <property type="match status" value="1"/>
</dbReference>
<dbReference type="FunFam" id="1.10.8.60:FF:000013">
    <property type="entry name" value="DNA polymerase III subunit gamma/tau"/>
    <property type="match status" value="1"/>
</dbReference>
<evidence type="ECO:0000256" key="6">
    <source>
        <dbReference type="ARBA" id="ARBA00022741"/>
    </source>
</evidence>
<keyword evidence="2 11" id="KW-0808">Transferase</keyword>
<reference evidence="14 15" key="1">
    <citation type="submission" date="2018-08" db="EMBL/GenBank/DDBJ databases">
        <title>A genome reference for cultivated species of the human gut microbiota.</title>
        <authorList>
            <person name="Zou Y."/>
            <person name="Xue W."/>
            <person name="Luo G."/>
        </authorList>
    </citation>
    <scope>NUCLEOTIDE SEQUENCE [LARGE SCALE GENOMIC DNA]</scope>
    <source>
        <strain evidence="14 15">AF14-27</strain>
    </source>
</reference>
<protein>
    <recommendedName>
        <fullName evidence="11">DNA polymerase III subunit gamma/tau</fullName>
        <ecNumber evidence="11">2.7.7.7</ecNumber>
    </recommendedName>
</protein>
<dbReference type="FunFam" id="3.40.50.300:FF:000014">
    <property type="entry name" value="DNA polymerase III subunit gamma/tau"/>
    <property type="match status" value="1"/>
</dbReference>
<evidence type="ECO:0000256" key="7">
    <source>
        <dbReference type="ARBA" id="ARBA00022833"/>
    </source>
</evidence>
<evidence type="ECO:0000259" key="13">
    <source>
        <dbReference type="SMART" id="SM00382"/>
    </source>
</evidence>
<sequence length="607" mass="67338">MENYIVSARKYRPSTFESVVGQRALTTTLKNAIATGKLAHAYLFCGPRGVGKTTCARIFAKTINCMAPTAEGEACNQCESCTAFNEQRSYNIHELDAASNNSVDDIRQLVEQVRIPPQIGKYKVYIIDEVHMLSASAFNAFLKTLEEPPRHAIFILATTEKHKILPTILSRCQIYDFNRIGVEDTVAHLAYVASKEGITAEPEALNVIALKADGGMRDALSIFDQVVSFTGGHITYQSVIENLNVLDYEYYFKLTDHFLENKVSDALLLLNDVLNKGFDGSHFITGLSSHFRDLLVSKDPATLPLLEVGASIRQRYQTQAQKCSLPFLYRAMKLCNDCDLNYRASKNKRLLVELTLIQVAQITAEGDDIANGRSPKQAIKPIFTQPAATQQPQAAPATPQPQVSATAKPQAAPTAASPANATATPVNTASHATPTAILLAQGKEEKKIPVVKMSGLGVSIKRPKAEEEAKNTAPPPAAQQTAQPEEDYIFNERDVNYYWQEYAGRMPKEQVAIAKRMQNMHVTLLNATTFEAVVDNEIVAKEFTSMIPQLQEYLRIRLKNRKVTMTVRISAPAEKVRAYGRVEKFQMMAQKNDALLQLKDEFGLELY</sequence>
<comment type="function">
    <text evidence="11">DNA polymerase III is a complex, multichain enzyme responsible for most of the replicative synthesis in bacteria. This DNA polymerase also exhibits 3' to 5' exonuclease activity.</text>
</comment>
<dbReference type="Pfam" id="PF12169">
    <property type="entry name" value="DNA_pol3_gamma3"/>
    <property type="match status" value="1"/>
</dbReference>
<organism evidence="14 15">
    <name type="scientific">Bacteroides clarus</name>
    <dbReference type="NCBI Taxonomy" id="626929"/>
    <lineage>
        <taxon>Bacteria</taxon>
        <taxon>Pseudomonadati</taxon>
        <taxon>Bacteroidota</taxon>
        <taxon>Bacteroidia</taxon>
        <taxon>Bacteroidales</taxon>
        <taxon>Bacteroidaceae</taxon>
        <taxon>Bacteroides</taxon>
    </lineage>
</organism>
<feature type="region of interest" description="Disordered" evidence="12">
    <location>
        <begin position="463"/>
        <end position="483"/>
    </location>
</feature>
<evidence type="ECO:0000256" key="9">
    <source>
        <dbReference type="ARBA" id="ARBA00022932"/>
    </source>
</evidence>
<comment type="similarity">
    <text evidence="1 11">Belongs to the DnaX/STICHEL family.</text>
</comment>
<dbReference type="GO" id="GO:0003677">
    <property type="term" value="F:DNA binding"/>
    <property type="evidence" value="ECO:0007669"/>
    <property type="project" value="InterPro"/>
</dbReference>
<dbReference type="SMART" id="SM00382">
    <property type="entry name" value="AAA"/>
    <property type="match status" value="1"/>
</dbReference>
<dbReference type="InterPro" id="IPR008921">
    <property type="entry name" value="DNA_pol3_clamp-load_cplx_C"/>
</dbReference>
<dbReference type="NCBIfam" id="TIGR01128">
    <property type="entry name" value="holA"/>
    <property type="match status" value="1"/>
</dbReference>
<comment type="caution">
    <text evidence="14">The sequence shown here is derived from an EMBL/GenBank/DDBJ whole genome shotgun (WGS) entry which is preliminary data.</text>
</comment>
<dbReference type="GO" id="GO:0046872">
    <property type="term" value="F:metal ion binding"/>
    <property type="evidence" value="ECO:0007669"/>
    <property type="project" value="UniProtKB-KW"/>
</dbReference>
<dbReference type="Gene3D" id="1.20.272.10">
    <property type="match status" value="1"/>
</dbReference>
<dbReference type="InterPro" id="IPR050238">
    <property type="entry name" value="DNA_Rep/Repair_Clamp_Loader"/>
</dbReference>
<evidence type="ECO:0000256" key="10">
    <source>
        <dbReference type="ARBA" id="ARBA00049244"/>
    </source>
</evidence>
<keyword evidence="4 11" id="KW-0235">DNA replication</keyword>
<evidence type="ECO:0000256" key="3">
    <source>
        <dbReference type="ARBA" id="ARBA00022695"/>
    </source>
</evidence>
<dbReference type="PANTHER" id="PTHR11669">
    <property type="entry name" value="REPLICATION FACTOR C / DNA POLYMERASE III GAMMA-TAU SUBUNIT"/>
    <property type="match status" value="1"/>
</dbReference>
<dbReference type="GO" id="GO:0009360">
    <property type="term" value="C:DNA polymerase III complex"/>
    <property type="evidence" value="ECO:0007669"/>
    <property type="project" value="InterPro"/>
</dbReference>
<dbReference type="EMBL" id="QRZG01000029">
    <property type="protein sequence ID" value="RGV50511.1"/>
    <property type="molecule type" value="Genomic_DNA"/>
</dbReference>
<name>A0A412XZM7_9BACE</name>
<dbReference type="PRINTS" id="PR00300">
    <property type="entry name" value="CLPPROTEASEA"/>
</dbReference>
<comment type="catalytic activity">
    <reaction evidence="10 11">
        <text>DNA(n) + a 2'-deoxyribonucleoside 5'-triphosphate = DNA(n+1) + diphosphate</text>
        <dbReference type="Rhea" id="RHEA:22508"/>
        <dbReference type="Rhea" id="RHEA-COMP:17339"/>
        <dbReference type="Rhea" id="RHEA-COMP:17340"/>
        <dbReference type="ChEBI" id="CHEBI:33019"/>
        <dbReference type="ChEBI" id="CHEBI:61560"/>
        <dbReference type="ChEBI" id="CHEBI:173112"/>
        <dbReference type="EC" id="2.7.7.7"/>
    </reaction>
</comment>
<dbReference type="InterPro" id="IPR005790">
    <property type="entry name" value="DNA_polIII_delta"/>
</dbReference>
<dbReference type="CDD" id="cd18137">
    <property type="entry name" value="HLD_clamp_pol_III_gamma_tau"/>
    <property type="match status" value="1"/>
</dbReference>
<dbReference type="CDD" id="cd00009">
    <property type="entry name" value="AAA"/>
    <property type="match status" value="1"/>
</dbReference>
<evidence type="ECO:0000256" key="1">
    <source>
        <dbReference type="ARBA" id="ARBA00006360"/>
    </source>
</evidence>
<dbReference type="RefSeq" id="WP_118047574.1">
    <property type="nucleotide sequence ID" value="NZ_JAQCUW010000012.1"/>
</dbReference>
<evidence type="ECO:0000256" key="2">
    <source>
        <dbReference type="ARBA" id="ARBA00022679"/>
    </source>
</evidence>
<dbReference type="SUPFAM" id="SSF52540">
    <property type="entry name" value="P-loop containing nucleoside triphosphate hydrolases"/>
    <property type="match status" value="1"/>
</dbReference>
<evidence type="ECO:0000313" key="15">
    <source>
        <dbReference type="Proteomes" id="UP000284366"/>
    </source>
</evidence>
<dbReference type="NCBIfam" id="NF004046">
    <property type="entry name" value="PRK05563.1"/>
    <property type="match status" value="1"/>
</dbReference>
<dbReference type="Gene3D" id="1.10.8.60">
    <property type="match status" value="1"/>
</dbReference>
<evidence type="ECO:0000256" key="12">
    <source>
        <dbReference type="SAM" id="MobiDB-lite"/>
    </source>
</evidence>
<keyword evidence="8 11" id="KW-0067">ATP-binding</keyword>
<dbReference type="InterPro" id="IPR012763">
    <property type="entry name" value="DNA_pol_III_sug/sutau_N"/>
</dbReference>
<evidence type="ECO:0000256" key="8">
    <source>
        <dbReference type="ARBA" id="ARBA00022840"/>
    </source>
</evidence>
<accession>A0A412XZM7</accession>
<keyword evidence="9 11" id="KW-0239">DNA-directed DNA polymerase</keyword>
<dbReference type="Gene3D" id="3.40.50.300">
    <property type="entry name" value="P-loop containing nucleotide triphosphate hydrolases"/>
    <property type="match status" value="1"/>
</dbReference>
<dbReference type="GO" id="GO:0003887">
    <property type="term" value="F:DNA-directed DNA polymerase activity"/>
    <property type="evidence" value="ECO:0007669"/>
    <property type="project" value="UniProtKB-KW"/>
</dbReference>
<dbReference type="GO" id="GO:0005524">
    <property type="term" value="F:ATP binding"/>
    <property type="evidence" value="ECO:0007669"/>
    <property type="project" value="UniProtKB-KW"/>
</dbReference>
<dbReference type="InterPro" id="IPR045085">
    <property type="entry name" value="HLD_clamp_pol_III_gamma_tau"/>
</dbReference>
<dbReference type="InterPro" id="IPR001270">
    <property type="entry name" value="ClpA/B"/>
</dbReference>
<dbReference type="Pfam" id="PF13177">
    <property type="entry name" value="DNA_pol3_delta2"/>
    <property type="match status" value="1"/>
</dbReference>
<evidence type="ECO:0000256" key="5">
    <source>
        <dbReference type="ARBA" id="ARBA00022723"/>
    </source>
</evidence>
<evidence type="ECO:0000313" key="14">
    <source>
        <dbReference type="EMBL" id="RGV50511.1"/>
    </source>
</evidence>
<dbReference type="PANTHER" id="PTHR11669:SF0">
    <property type="entry name" value="PROTEIN STICHEL-LIKE 2"/>
    <property type="match status" value="1"/>
</dbReference>
<dbReference type="InterPro" id="IPR022754">
    <property type="entry name" value="DNA_pol_III_gamma-3"/>
</dbReference>
<dbReference type="AlphaFoldDB" id="A0A412XZM7"/>
<dbReference type="Proteomes" id="UP000284366">
    <property type="component" value="Unassembled WGS sequence"/>
</dbReference>
<gene>
    <name evidence="11" type="primary">dnaX</name>
    <name evidence="14" type="ORF">DWW09_14355</name>
</gene>
<dbReference type="Pfam" id="PF22608">
    <property type="entry name" value="DNAX_ATPase_lid"/>
    <property type="match status" value="1"/>
</dbReference>
<dbReference type="InterPro" id="IPR027417">
    <property type="entry name" value="P-loop_NTPase"/>
</dbReference>
<keyword evidence="6 11" id="KW-0547">Nucleotide-binding</keyword>
<dbReference type="NCBIfam" id="TIGR02397">
    <property type="entry name" value="dnaX_nterm"/>
    <property type="match status" value="1"/>
</dbReference>
<dbReference type="InterPro" id="IPR003593">
    <property type="entry name" value="AAA+_ATPase"/>
</dbReference>
<keyword evidence="5" id="KW-0479">Metal-binding</keyword>
<dbReference type="NCBIfam" id="NF011531">
    <property type="entry name" value="PRK14971.1"/>
    <property type="match status" value="1"/>
</dbReference>
<feature type="region of interest" description="Disordered" evidence="12">
    <location>
        <begin position="386"/>
        <end position="428"/>
    </location>
</feature>
<feature type="domain" description="AAA+ ATPase" evidence="13">
    <location>
        <begin position="38"/>
        <end position="181"/>
    </location>
</feature>
<evidence type="ECO:0000256" key="4">
    <source>
        <dbReference type="ARBA" id="ARBA00022705"/>
    </source>
</evidence>
<evidence type="ECO:0000256" key="11">
    <source>
        <dbReference type="RuleBase" id="RU364063"/>
    </source>
</evidence>
<keyword evidence="7" id="KW-0862">Zinc</keyword>
<keyword evidence="3 11" id="KW-0548">Nucleotidyltransferase</keyword>
<comment type="subunit">
    <text evidence="11">DNA polymerase III contains a core (composed of alpha, epsilon and theta chains) that associates with a tau subunit. This core dimerizes to form the POLIII' complex. PolIII' associates with the gamma complex (composed of gamma, delta, delta', psi and chi chains) and with the beta chain to form the complete DNA polymerase III complex.</text>
</comment>
<dbReference type="EC" id="2.7.7.7" evidence="11"/>
<proteinExistence type="inferred from homology"/>
<dbReference type="GO" id="GO:0006261">
    <property type="term" value="P:DNA-templated DNA replication"/>
    <property type="evidence" value="ECO:0007669"/>
    <property type="project" value="TreeGrafter"/>
</dbReference>